<accession>A0A6N0NZE6</accession>
<sequence length="118" mass="13779">MEDSARKAGEWVVGKLMDVSVIFLEDLINMVKGVKKFLREFRDGLYLMQYRRVQYWVEWEAGKHGLKVVYVAHLFSTQCPKYVSKTEGVAHRYFRCVNCGYDKDRDVVAVMDLYGKGL</sequence>
<name>A0A6N0NZE6_9CREN</name>
<dbReference type="InterPro" id="IPR010095">
    <property type="entry name" value="Cas12f1-like_TNB"/>
</dbReference>
<dbReference type="KEGG" id="mten:GWK48_09115"/>
<proteinExistence type="predicted"/>
<protein>
    <submittedName>
        <fullName evidence="3">IS200/IS605 family element transposase accessory protein TnpB</fullName>
    </submittedName>
</protein>
<dbReference type="EMBL" id="CP049074">
    <property type="protein sequence ID" value="QKR00511.1"/>
    <property type="molecule type" value="Genomic_DNA"/>
</dbReference>
<reference evidence="3 4" key="1">
    <citation type="submission" date="2020-02" db="EMBL/GenBank/DDBJ databases">
        <title>Comparative genome analysis reveals the metabolism and evolution of the thermophilic archaeal genus Metallosphaera.</title>
        <authorList>
            <person name="Jiang C."/>
        </authorList>
    </citation>
    <scope>NUCLEOTIDE SEQUENCE [LARGE SCALE GENOMIC DNA]</scope>
    <source>
        <strain evidence="3 4">Ric-A</strain>
    </source>
</reference>
<keyword evidence="1" id="KW-0238">DNA-binding</keyword>
<feature type="domain" description="Cas12f1-like TNB" evidence="2">
    <location>
        <begin position="50"/>
        <end position="111"/>
    </location>
</feature>
<evidence type="ECO:0000313" key="4">
    <source>
        <dbReference type="Proteomes" id="UP000509301"/>
    </source>
</evidence>
<dbReference type="RefSeq" id="WP_174631567.1">
    <property type="nucleotide sequence ID" value="NZ_CP049074.1"/>
</dbReference>
<dbReference type="NCBIfam" id="TIGR01766">
    <property type="entry name" value="IS200/IS605 family accessory protein TnpB-like domain"/>
    <property type="match status" value="1"/>
</dbReference>
<evidence type="ECO:0000313" key="3">
    <source>
        <dbReference type="EMBL" id="QKR00511.1"/>
    </source>
</evidence>
<evidence type="ECO:0000259" key="2">
    <source>
        <dbReference type="Pfam" id="PF07282"/>
    </source>
</evidence>
<dbReference type="AlphaFoldDB" id="A0A6N0NZE6"/>
<dbReference type="Proteomes" id="UP000509301">
    <property type="component" value="Chromosome"/>
</dbReference>
<dbReference type="GO" id="GO:0003677">
    <property type="term" value="F:DNA binding"/>
    <property type="evidence" value="ECO:0007669"/>
    <property type="project" value="UniProtKB-KW"/>
</dbReference>
<dbReference type="GeneID" id="55642101"/>
<gene>
    <name evidence="3" type="primary">tnpB</name>
    <name evidence="3" type="ORF">GWK48_09115</name>
</gene>
<evidence type="ECO:0000256" key="1">
    <source>
        <dbReference type="ARBA" id="ARBA00023125"/>
    </source>
</evidence>
<keyword evidence="4" id="KW-1185">Reference proteome</keyword>
<organism evidence="3 4">
    <name type="scientific">Metallosphaera tengchongensis</name>
    <dbReference type="NCBI Taxonomy" id="1532350"/>
    <lineage>
        <taxon>Archaea</taxon>
        <taxon>Thermoproteota</taxon>
        <taxon>Thermoprotei</taxon>
        <taxon>Sulfolobales</taxon>
        <taxon>Sulfolobaceae</taxon>
        <taxon>Metallosphaera</taxon>
    </lineage>
</organism>
<dbReference type="Pfam" id="PF07282">
    <property type="entry name" value="Cas12f1-like_TNB"/>
    <property type="match status" value="1"/>
</dbReference>